<dbReference type="PANTHER" id="PTHR17630:SF105">
    <property type="entry name" value="DIENELACTONE HYDROLASE FAMILY PROTEIN (AFU_ORTHOLOGUE AFUA_4G08790)"/>
    <property type="match status" value="1"/>
</dbReference>
<name>A0AAD5RNF7_9PEZI</name>
<dbReference type="PANTHER" id="PTHR17630">
    <property type="entry name" value="DIENELACTONE HYDROLASE"/>
    <property type="match status" value="1"/>
</dbReference>
<sequence>MPSFCARCFQGTLRGDITPMGTEETIHGLDVYVARPDDGRKPIGLVVIISDVFGWNTPNIRGLADSYARRGPFVVYVPDIVEGMPCNPDFFGWMDGIKAPAPDWYTLLVMKPLWIWRILADFVPFGWRCRNGIAQPRIFNFFGAIRQSPSPPEFDPGKPVSVGAVGFCWGGKYAVMLAKDAPSSRVGAHGGGSLVPLVDCAFTAHPSLLSIPSDVTDVGMPLAVGTGDGDEWMGAESTKTMTRVLEAQGGKHEVEIYPGAMHGFALRGDPKDPKQTEFALQAEDQAVKWFHKHFSY</sequence>
<dbReference type="SUPFAM" id="SSF53474">
    <property type="entry name" value="alpha/beta-Hydrolases"/>
    <property type="match status" value="1"/>
</dbReference>
<evidence type="ECO:0000259" key="1">
    <source>
        <dbReference type="Pfam" id="PF01738"/>
    </source>
</evidence>
<evidence type="ECO:0000313" key="2">
    <source>
        <dbReference type="EMBL" id="KAJ2899637.1"/>
    </source>
</evidence>
<proteinExistence type="predicted"/>
<protein>
    <submittedName>
        <fullName evidence="2">Alpha/Beta hydrolase protein</fullName>
    </submittedName>
</protein>
<keyword evidence="2" id="KW-0378">Hydrolase</keyword>
<dbReference type="InterPro" id="IPR029058">
    <property type="entry name" value="AB_hydrolase_fold"/>
</dbReference>
<keyword evidence="3" id="KW-1185">Reference proteome</keyword>
<dbReference type="AlphaFoldDB" id="A0AAD5RNF7"/>
<evidence type="ECO:0000313" key="3">
    <source>
        <dbReference type="Proteomes" id="UP001201980"/>
    </source>
</evidence>
<dbReference type="InterPro" id="IPR002925">
    <property type="entry name" value="Dienelactn_hydro"/>
</dbReference>
<reference evidence="2" key="1">
    <citation type="submission" date="2022-07" db="EMBL/GenBank/DDBJ databases">
        <title>Draft genome sequence of Zalerion maritima ATCC 34329, a (micro)plastics degrading marine fungus.</title>
        <authorList>
            <person name="Paco A."/>
            <person name="Goncalves M.F.M."/>
            <person name="Rocha-Santos T.A.P."/>
            <person name="Alves A."/>
        </authorList>
    </citation>
    <scope>NUCLEOTIDE SEQUENCE</scope>
    <source>
        <strain evidence="2">ATCC 34329</strain>
    </source>
</reference>
<organism evidence="2 3">
    <name type="scientific">Zalerion maritima</name>
    <dbReference type="NCBI Taxonomy" id="339359"/>
    <lineage>
        <taxon>Eukaryota</taxon>
        <taxon>Fungi</taxon>
        <taxon>Dikarya</taxon>
        <taxon>Ascomycota</taxon>
        <taxon>Pezizomycotina</taxon>
        <taxon>Sordariomycetes</taxon>
        <taxon>Lulworthiomycetidae</taxon>
        <taxon>Lulworthiales</taxon>
        <taxon>Lulworthiaceae</taxon>
        <taxon>Zalerion</taxon>
    </lineage>
</organism>
<accession>A0AAD5RNF7</accession>
<dbReference type="GO" id="GO:0016787">
    <property type="term" value="F:hydrolase activity"/>
    <property type="evidence" value="ECO:0007669"/>
    <property type="project" value="UniProtKB-KW"/>
</dbReference>
<dbReference type="Pfam" id="PF01738">
    <property type="entry name" value="DLH"/>
    <property type="match status" value="1"/>
</dbReference>
<feature type="domain" description="Dienelactone hydrolase" evidence="1">
    <location>
        <begin position="158"/>
        <end position="293"/>
    </location>
</feature>
<dbReference type="Proteomes" id="UP001201980">
    <property type="component" value="Unassembled WGS sequence"/>
</dbReference>
<dbReference type="Gene3D" id="3.40.50.1820">
    <property type="entry name" value="alpha/beta hydrolase"/>
    <property type="match status" value="1"/>
</dbReference>
<dbReference type="EMBL" id="JAKWBI020000192">
    <property type="protein sequence ID" value="KAJ2899637.1"/>
    <property type="molecule type" value="Genomic_DNA"/>
</dbReference>
<comment type="caution">
    <text evidence="2">The sequence shown here is derived from an EMBL/GenBank/DDBJ whole genome shotgun (WGS) entry which is preliminary data.</text>
</comment>
<gene>
    <name evidence="2" type="ORF">MKZ38_002952</name>
</gene>